<dbReference type="WBParaSite" id="SBAD_0000401101-mRNA-1">
    <property type="protein sequence ID" value="SBAD_0000401101-mRNA-1"/>
    <property type="gene ID" value="SBAD_0000401101"/>
</dbReference>
<evidence type="ECO:0000313" key="2">
    <source>
        <dbReference type="Proteomes" id="UP000270296"/>
    </source>
</evidence>
<name>A0A183IJP4_9BILA</name>
<reference evidence="3" key="1">
    <citation type="submission" date="2016-06" db="UniProtKB">
        <authorList>
            <consortium name="WormBaseParasite"/>
        </authorList>
    </citation>
    <scope>IDENTIFICATION</scope>
</reference>
<sequence>MIAVRRRRPTEFNGDRSRKRHICEKHKKSSTWHEKFDPVRCLRPYRNLIAVKYGANKVHVCSNLKAGRFEFSGDRLQPAQVIISTSTFAGLTVQVCPMTRKSDIIVTADADDDGVKQGGRGALMSTEIYLKFEDSSVLREQTYGTL</sequence>
<proteinExistence type="predicted"/>
<evidence type="ECO:0000313" key="1">
    <source>
        <dbReference type="EMBL" id="VDP02536.1"/>
    </source>
</evidence>
<dbReference type="EMBL" id="UZAM01007980">
    <property type="protein sequence ID" value="VDP02536.1"/>
    <property type="molecule type" value="Genomic_DNA"/>
</dbReference>
<gene>
    <name evidence="1" type="ORF">SBAD_LOCUS3840</name>
</gene>
<organism evidence="3">
    <name type="scientific">Soboliphyme baturini</name>
    <dbReference type="NCBI Taxonomy" id="241478"/>
    <lineage>
        <taxon>Eukaryota</taxon>
        <taxon>Metazoa</taxon>
        <taxon>Ecdysozoa</taxon>
        <taxon>Nematoda</taxon>
        <taxon>Enoplea</taxon>
        <taxon>Dorylaimia</taxon>
        <taxon>Dioctophymatida</taxon>
        <taxon>Dioctophymatoidea</taxon>
        <taxon>Soboliphymatidae</taxon>
        <taxon>Soboliphyme</taxon>
    </lineage>
</organism>
<evidence type="ECO:0000313" key="3">
    <source>
        <dbReference type="WBParaSite" id="SBAD_0000401101-mRNA-1"/>
    </source>
</evidence>
<dbReference type="Proteomes" id="UP000270296">
    <property type="component" value="Unassembled WGS sequence"/>
</dbReference>
<dbReference type="AlphaFoldDB" id="A0A183IJP4"/>
<protein>
    <submittedName>
        <fullName evidence="3">Amino_oxidase domain-containing protein</fullName>
    </submittedName>
</protein>
<reference evidence="1 2" key="2">
    <citation type="submission" date="2018-11" db="EMBL/GenBank/DDBJ databases">
        <authorList>
            <consortium name="Pathogen Informatics"/>
        </authorList>
    </citation>
    <scope>NUCLEOTIDE SEQUENCE [LARGE SCALE GENOMIC DNA]</scope>
</reference>
<keyword evidence="2" id="KW-1185">Reference proteome</keyword>
<accession>A0A183IJP4</accession>